<dbReference type="Pfam" id="PF10162">
    <property type="entry name" value="G8"/>
    <property type="match status" value="1"/>
</dbReference>
<dbReference type="EMBL" id="FQUU01000009">
    <property type="protein sequence ID" value="SHF35790.1"/>
    <property type="molecule type" value="Genomic_DNA"/>
</dbReference>
<proteinExistence type="predicted"/>
<evidence type="ECO:0000259" key="2">
    <source>
        <dbReference type="Pfam" id="PF10162"/>
    </source>
</evidence>
<protein>
    <submittedName>
        <fullName evidence="3">Por secretion system C-terminal sorting domain-containing protein</fullName>
    </submittedName>
</protein>
<dbReference type="RefSeq" id="WP_072835587.1">
    <property type="nucleotide sequence ID" value="NZ_FQUU01000009.1"/>
</dbReference>
<dbReference type="AlphaFoldDB" id="A0A1M5B017"/>
<feature type="domain" description="G8" evidence="2">
    <location>
        <begin position="36"/>
        <end position="122"/>
    </location>
</feature>
<dbReference type="InterPro" id="IPR019316">
    <property type="entry name" value="G8_domain"/>
</dbReference>
<keyword evidence="4" id="KW-1185">Reference proteome</keyword>
<dbReference type="OrthoDB" id="666207at2"/>
<evidence type="ECO:0000256" key="1">
    <source>
        <dbReference type="SAM" id="SignalP"/>
    </source>
</evidence>
<dbReference type="NCBIfam" id="TIGR04183">
    <property type="entry name" value="Por_Secre_tail"/>
    <property type="match status" value="1"/>
</dbReference>
<name>A0A1M5B017_9BACT</name>
<organism evidence="3 4">
    <name type="scientific">Flavisolibacter ginsengisoli DSM 18119</name>
    <dbReference type="NCBI Taxonomy" id="1121884"/>
    <lineage>
        <taxon>Bacteria</taxon>
        <taxon>Pseudomonadati</taxon>
        <taxon>Bacteroidota</taxon>
        <taxon>Chitinophagia</taxon>
        <taxon>Chitinophagales</taxon>
        <taxon>Chitinophagaceae</taxon>
        <taxon>Flavisolibacter</taxon>
    </lineage>
</organism>
<dbReference type="Gene3D" id="2.60.40.10">
    <property type="entry name" value="Immunoglobulins"/>
    <property type="match status" value="1"/>
</dbReference>
<accession>A0A1M5B017</accession>
<dbReference type="STRING" id="1121884.SAMN02745131_02427"/>
<feature type="chain" id="PRO_5009908889" evidence="1">
    <location>
        <begin position="20"/>
        <end position="320"/>
    </location>
</feature>
<gene>
    <name evidence="3" type="ORF">SAMN02745131_02427</name>
</gene>
<reference evidence="3 4" key="1">
    <citation type="submission" date="2016-11" db="EMBL/GenBank/DDBJ databases">
        <authorList>
            <person name="Jaros S."/>
            <person name="Januszkiewicz K."/>
            <person name="Wedrychowicz H."/>
        </authorList>
    </citation>
    <scope>NUCLEOTIDE SEQUENCE [LARGE SCALE GENOMIC DNA]</scope>
    <source>
        <strain evidence="3 4">DSM 18119</strain>
    </source>
</reference>
<sequence>MRNLYTLLVFSLFCASSFATPVIKAKANANWNLSSSWDLNRLPKSGDTINIPKGITVIINDDEVISGTVYIKVEGVLNFEGNNSTLKMAAGTIEVAGGFINGGGSASQKIFIGNSIVFKGNEPSISGFQVASAAAPYFSWVNATPLPVTNLSFNVTYKSGNVLVQWSTATEINSDHFEIERSFDGNAWASIAQMKAAGTSQSVNNYSYTDRAVGSRVVYYRIKEVDRDGRFAFTSIQSIKGRDTEMIRVASMSNNIVLQFPGGINNAVSVRIVSLSGQILKEKTINQPQGQVLVSTSIKGNYIVSISNGQDINIAKQVVL</sequence>
<keyword evidence="1" id="KW-0732">Signal</keyword>
<evidence type="ECO:0000313" key="3">
    <source>
        <dbReference type="EMBL" id="SHF35790.1"/>
    </source>
</evidence>
<feature type="signal peptide" evidence="1">
    <location>
        <begin position="1"/>
        <end position="19"/>
    </location>
</feature>
<dbReference type="InterPro" id="IPR013783">
    <property type="entry name" value="Ig-like_fold"/>
</dbReference>
<evidence type="ECO:0000313" key="4">
    <source>
        <dbReference type="Proteomes" id="UP000184048"/>
    </source>
</evidence>
<dbReference type="Proteomes" id="UP000184048">
    <property type="component" value="Unassembled WGS sequence"/>
</dbReference>
<dbReference type="InterPro" id="IPR026444">
    <property type="entry name" value="Secre_tail"/>
</dbReference>